<protein>
    <submittedName>
        <fullName evidence="1">Phosphoesterase HXTX</fullName>
    </submittedName>
</protein>
<dbReference type="AlphaFoldDB" id="A0A317EKU1"/>
<organism evidence="1 2">
    <name type="scientific">Pedobacter yonginense</name>
    <dbReference type="NCBI Taxonomy" id="651869"/>
    <lineage>
        <taxon>Bacteria</taxon>
        <taxon>Pseudomonadati</taxon>
        <taxon>Bacteroidota</taxon>
        <taxon>Sphingobacteriia</taxon>
        <taxon>Sphingobacteriales</taxon>
        <taxon>Sphingobacteriaceae</taxon>
        <taxon>Pedobacter</taxon>
    </lineage>
</organism>
<reference evidence="1 2" key="1">
    <citation type="submission" date="2018-05" db="EMBL/GenBank/DDBJ databases">
        <title>Pedobacter paludis sp. nov., isolated from wetland soil.</title>
        <authorList>
            <person name="Zhang Y."/>
            <person name="Wang G."/>
        </authorList>
    </citation>
    <scope>NUCLEOTIDE SEQUENCE [LARGE SCALE GENOMIC DNA]</scope>
    <source>
        <strain evidence="1 2">KCTC22721</strain>
    </source>
</reference>
<accession>A0A317EKU1</accession>
<name>A0A317EKU1_9SPHI</name>
<dbReference type="Pfam" id="PF13563">
    <property type="entry name" value="2_5_RNA_ligase2"/>
    <property type="match status" value="1"/>
</dbReference>
<dbReference type="Proteomes" id="UP000245379">
    <property type="component" value="Unassembled WGS sequence"/>
</dbReference>
<proteinExistence type="predicted"/>
<dbReference type="RefSeq" id="WP_109927198.1">
    <property type="nucleotide sequence ID" value="NZ_QGNZ01000004.1"/>
</dbReference>
<comment type="caution">
    <text evidence="1">The sequence shown here is derived from an EMBL/GenBank/DDBJ whole genome shotgun (WGS) entry which is preliminary data.</text>
</comment>
<dbReference type="InterPro" id="IPR009097">
    <property type="entry name" value="Cyclic_Pdiesterase"/>
</dbReference>
<sequence>MHTNILTAKLDQNAQLFFNGLRKEHFPVERNFLDAHLTLFHKLPHIPNIEEVVESITHSKFNAVVERLQSTGRGVAYFIQSNELSALRHQLVKAFQEHLSPQDLQGFRPHITIQNKVSPEEAKALLNELNQTFKPFEISIEGLDLWHYLDGPWQHYRSFPFMENK</sequence>
<dbReference type="OrthoDB" id="793003at2"/>
<dbReference type="SUPFAM" id="SSF55144">
    <property type="entry name" value="LigT-like"/>
    <property type="match status" value="1"/>
</dbReference>
<evidence type="ECO:0000313" key="2">
    <source>
        <dbReference type="Proteomes" id="UP000245379"/>
    </source>
</evidence>
<evidence type="ECO:0000313" key="1">
    <source>
        <dbReference type="EMBL" id="PWS26639.1"/>
    </source>
</evidence>
<keyword evidence="2" id="KW-1185">Reference proteome</keyword>
<gene>
    <name evidence="1" type="ORF">DHW03_17940</name>
</gene>
<dbReference type="EMBL" id="QGNZ01000004">
    <property type="protein sequence ID" value="PWS26639.1"/>
    <property type="molecule type" value="Genomic_DNA"/>
</dbReference>
<dbReference type="Gene3D" id="3.90.1140.10">
    <property type="entry name" value="Cyclic phosphodiesterase"/>
    <property type="match status" value="1"/>
</dbReference>